<dbReference type="Gene3D" id="3.40.50.2300">
    <property type="match status" value="1"/>
</dbReference>
<dbReference type="Gene3D" id="3.30.565.10">
    <property type="entry name" value="Histidine kinase-like ATPase, C-terminal domain"/>
    <property type="match status" value="1"/>
</dbReference>
<evidence type="ECO:0000256" key="13">
    <source>
        <dbReference type="SAM" id="Phobius"/>
    </source>
</evidence>
<dbReference type="RefSeq" id="WP_087283961.1">
    <property type="nucleotide sequence ID" value="NZ_CP021455.1"/>
</dbReference>
<dbReference type="InterPro" id="IPR036097">
    <property type="entry name" value="HisK_dim/P_sf"/>
</dbReference>
<reference evidence="16 17" key="1">
    <citation type="submission" date="2017-05" db="EMBL/GenBank/DDBJ databases">
        <authorList>
            <person name="Song R."/>
            <person name="Chenine A.L."/>
            <person name="Ruprecht R.M."/>
        </authorList>
    </citation>
    <scope>NUCLEOTIDE SEQUENCE [LARGE SCALE GENOMIC DNA]</scope>
    <source>
        <strain evidence="16 17">DSM 26136</strain>
    </source>
</reference>
<dbReference type="AlphaFoldDB" id="A0A1Y0EST0"/>
<organism evidence="16 17">
    <name type="scientific">Comamonas serinivorans</name>
    <dbReference type="NCBI Taxonomy" id="1082851"/>
    <lineage>
        <taxon>Bacteria</taxon>
        <taxon>Pseudomonadati</taxon>
        <taxon>Pseudomonadota</taxon>
        <taxon>Betaproteobacteria</taxon>
        <taxon>Burkholderiales</taxon>
        <taxon>Comamonadaceae</taxon>
        <taxon>Comamonas</taxon>
    </lineage>
</organism>
<dbReference type="InterPro" id="IPR003594">
    <property type="entry name" value="HATPase_dom"/>
</dbReference>
<dbReference type="PANTHER" id="PTHR43047">
    <property type="entry name" value="TWO-COMPONENT HISTIDINE PROTEIN KINASE"/>
    <property type="match status" value="1"/>
</dbReference>
<dbReference type="PRINTS" id="PR00344">
    <property type="entry name" value="BCTRLSENSOR"/>
</dbReference>
<keyword evidence="13" id="KW-0472">Membrane</keyword>
<evidence type="ECO:0000313" key="16">
    <source>
        <dbReference type="EMBL" id="ARU06578.1"/>
    </source>
</evidence>
<dbReference type="PANTHER" id="PTHR43047:SF64">
    <property type="entry name" value="HISTIDINE KINASE CONTAINING CHEY-HOMOLOGOUS RECEIVER DOMAIN AND PAS DOMAIN-RELATED"/>
    <property type="match status" value="1"/>
</dbReference>
<keyword evidence="7" id="KW-0902">Two-component regulatory system</keyword>
<dbReference type="SUPFAM" id="SSF55874">
    <property type="entry name" value="ATPase domain of HSP90 chaperone/DNA topoisomerase II/histidine kinase"/>
    <property type="match status" value="1"/>
</dbReference>
<feature type="transmembrane region" description="Helical" evidence="13">
    <location>
        <begin position="258"/>
        <end position="288"/>
    </location>
</feature>
<keyword evidence="8" id="KW-0843">Virulence</keyword>
<dbReference type="PROSITE" id="PS50110">
    <property type="entry name" value="RESPONSE_REGULATORY"/>
    <property type="match status" value="1"/>
</dbReference>
<evidence type="ECO:0000256" key="3">
    <source>
        <dbReference type="ARBA" id="ARBA00022553"/>
    </source>
</evidence>
<comment type="catalytic activity">
    <reaction evidence="1">
        <text>ATP + protein L-histidine = ADP + protein N-phospho-L-histidine.</text>
        <dbReference type="EC" id="2.7.13.3"/>
    </reaction>
</comment>
<keyword evidence="13" id="KW-1133">Transmembrane helix</keyword>
<keyword evidence="17" id="KW-1185">Reference proteome</keyword>
<feature type="domain" description="Response regulatory" evidence="15">
    <location>
        <begin position="920"/>
        <end position="1036"/>
    </location>
</feature>
<dbReference type="SMART" id="SM00387">
    <property type="entry name" value="HATPase_c"/>
    <property type="match status" value="1"/>
</dbReference>
<dbReference type="FunFam" id="3.30.565.10:FF:000010">
    <property type="entry name" value="Sensor histidine kinase RcsC"/>
    <property type="match status" value="1"/>
</dbReference>
<dbReference type="InterPro" id="IPR004358">
    <property type="entry name" value="Sig_transdc_His_kin-like_C"/>
</dbReference>
<dbReference type="CDD" id="cd00082">
    <property type="entry name" value="HisKA"/>
    <property type="match status" value="1"/>
</dbReference>
<evidence type="ECO:0000256" key="4">
    <source>
        <dbReference type="ARBA" id="ARBA00022679"/>
    </source>
</evidence>
<feature type="transmembrane region" description="Helical" evidence="13">
    <location>
        <begin position="455"/>
        <end position="476"/>
    </location>
</feature>
<protein>
    <recommendedName>
        <fullName evidence="10">Virulence sensor protein BvgS</fullName>
        <ecNumber evidence="2">2.7.13.3</ecNumber>
    </recommendedName>
</protein>
<dbReference type="Pfam" id="PF00512">
    <property type="entry name" value="HisKA"/>
    <property type="match status" value="1"/>
</dbReference>
<evidence type="ECO:0000256" key="1">
    <source>
        <dbReference type="ARBA" id="ARBA00000085"/>
    </source>
</evidence>
<evidence type="ECO:0000256" key="6">
    <source>
        <dbReference type="ARBA" id="ARBA00022777"/>
    </source>
</evidence>
<dbReference type="Gene3D" id="1.10.4160.10">
    <property type="entry name" value="Hydantoin permease"/>
    <property type="match status" value="1"/>
</dbReference>
<dbReference type="EC" id="2.7.13.3" evidence="2"/>
<keyword evidence="6 16" id="KW-0418">Kinase</keyword>
<dbReference type="GO" id="GO:0000155">
    <property type="term" value="F:phosphorelay sensor kinase activity"/>
    <property type="evidence" value="ECO:0007669"/>
    <property type="project" value="InterPro"/>
</dbReference>
<evidence type="ECO:0000256" key="7">
    <source>
        <dbReference type="ARBA" id="ARBA00023012"/>
    </source>
</evidence>
<dbReference type="InterPro" id="IPR005467">
    <property type="entry name" value="His_kinase_dom"/>
</dbReference>
<keyword evidence="3 11" id="KW-0597">Phosphoprotein</keyword>
<feature type="transmembrane region" description="Helical" evidence="13">
    <location>
        <begin position="121"/>
        <end position="142"/>
    </location>
</feature>
<dbReference type="Pfam" id="PF00072">
    <property type="entry name" value="Response_reg"/>
    <property type="match status" value="1"/>
</dbReference>
<dbReference type="InterPro" id="IPR011006">
    <property type="entry name" value="CheY-like_superfamily"/>
</dbReference>
<feature type="transmembrane region" description="Helical" evidence="13">
    <location>
        <begin position="74"/>
        <end position="100"/>
    </location>
</feature>
<evidence type="ECO:0000256" key="12">
    <source>
        <dbReference type="SAM" id="MobiDB-lite"/>
    </source>
</evidence>
<proteinExistence type="predicted"/>
<dbReference type="EMBL" id="CP021455">
    <property type="protein sequence ID" value="ARU06578.1"/>
    <property type="molecule type" value="Genomic_DNA"/>
</dbReference>
<keyword evidence="13" id="KW-0812">Transmembrane</keyword>
<dbReference type="SMART" id="SM00448">
    <property type="entry name" value="REC"/>
    <property type="match status" value="1"/>
</dbReference>
<dbReference type="SMART" id="SM00388">
    <property type="entry name" value="HisKA"/>
    <property type="match status" value="1"/>
</dbReference>
<dbReference type="InterPro" id="IPR003661">
    <property type="entry name" value="HisK_dim/P_dom"/>
</dbReference>
<feature type="compositionally biased region" description="Acidic residues" evidence="12">
    <location>
        <begin position="1132"/>
        <end position="1147"/>
    </location>
</feature>
<evidence type="ECO:0000259" key="14">
    <source>
        <dbReference type="PROSITE" id="PS50109"/>
    </source>
</evidence>
<dbReference type="Pfam" id="PF02518">
    <property type="entry name" value="HATPase_c"/>
    <property type="match status" value="1"/>
</dbReference>
<comment type="function">
    <text evidence="9">Member of the two-component regulatory system BvgS/BvgA. Phosphorylates BvgA via a four-step phosphorelay in response to environmental signals.</text>
</comment>
<dbReference type="FunFam" id="1.10.287.130:FF:000001">
    <property type="entry name" value="Two-component sensor histidine kinase"/>
    <property type="match status" value="1"/>
</dbReference>
<sequence>MTAAPQKIFPIRREYNAWVADETLEDYALRYTPRSARRWSEWQVANTAFGGVSFLALEAIGAAIALSYGFATAAWAIGVMGLIIFLTALPISVSAARLGLDMDLLTRGAGFGYLGSTLTSLIYATFTFIFFAVEAAIMALAMQLALGWPLVACYIVASLLIIPLVLYGITFISRLQAWTQPVWIVLLLTPFLWLAVQQPHLLSDMTGLKGLVTDSADLDLLAFGAAATMVSALVVQVGEQVDYLRFMPERTPANRWRWWACVLIGGPGWIVMGAARMLGGAFLAYAAMQYGATVEQAMDPTHMYLSAFWQITRDHGLAVWVTLVFVVIAQVKINVTNAYAGSLAWSNVFSRLTRSHPGRVVWLVFNVMIATLIMTLGVFAALEKVLGIYSNVAVAWVGTLVADLVINKRLGFSPRGIEFRRAYLYDLNPVGLVAMGVSAVVAGVAYTGAFGAWPAAYAPFIALGLALLLTPLLAWLTRGRWYLARPQDGLPEALQTCIVCQNRFERPDTAQCPAYGGVICSLCCSLDSRCHDRCKPPEARAGVQLRRAIWAVLPARLSQGINVRVMAYLGTLAMLAVPAALAFWMVYAPQSQGLHGPALRWALLQAFALLLLLCAVYAWWVVLVSDSRRMAREETERQTQLLLKEVEAHRQTDRALQAAKEHAEAANQAKSRYVAGMAHELRTPLTSILGYAQLLYKRDDLAASAREHMATVLQSGEHMQSLIDELLDLARIEAGRLRLDPAPLRFPDFLQALARMVGPQAEAKGLRFSLQVRGRLPVWVRADAKRLRQILINLLGNAIRFTDEGEVALHVDCHSNVVRFDIVDTGIGIAPQDQERIFMPFERGSAGRRASSAGTGLGLSITRMLTVLMGGDIGLHSRPGQGSTFTVRLYLSEVQAPPEDLAPRSPDLRVVVGYAGPRRTLLVVDDQPIHRQLQAGLLIPLGFQVREAASGRECLEIVQEVLPDAVLLDLSMDDLSGWETARLLRARYSARELPIVIVSADLFENQPDRLQAADCQAFVAKPVRESELLDTLARLLDLTWDEQDYQPLAIVGGDKVPAGPSAPLAGVPALPPALRDTLLQLAGFGNALACRQALAQALAQDPALAPVLQPLDELARRFDLAGLQARLRAAADNDDVDELDGEPDDERDGERNGQTDAVEDPNA</sequence>
<evidence type="ECO:0000259" key="15">
    <source>
        <dbReference type="PROSITE" id="PS50110"/>
    </source>
</evidence>
<feature type="transmembrane region" description="Helical" evidence="13">
    <location>
        <begin position="388"/>
        <end position="406"/>
    </location>
</feature>
<feature type="domain" description="Histidine kinase" evidence="14">
    <location>
        <begin position="676"/>
        <end position="893"/>
    </location>
</feature>
<evidence type="ECO:0000256" key="9">
    <source>
        <dbReference type="ARBA" id="ARBA00058004"/>
    </source>
</evidence>
<feature type="region of interest" description="Disordered" evidence="12">
    <location>
        <begin position="1130"/>
        <end position="1163"/>
    </location>
</feature>
<feature type="transmembrane region" description="Helical" evidence="13">
    <location>
        <begin position="220"/>
        <end position="238"/>
    </location>
</feature>
<evidence type="ECO:0000256" key="8">
    <source>
        <dbReference type="ARBA" id="ARBA00023026"/>
    </source>
</evidence>
<evidence type="ECO:0000313" key="17">
    <source>
        <dbReference type="Proteomes" id="UP000196138"/>
    </source>
</evidence>
<feature type="transmembrane region" description="Helical" evidence="13">
    <location>
        <begin position="317"/>
        <end position="340"/>
    </location>
</feature>
<feature type="modified residue" description="4-aspartylphosphate" evidence="11">
    <location>
        <position position="969"/>
    </location>
</feature>
<keyword evidence="5" id="KW-0732">Signal</keyword>
<dbReference type="CDD" id="cd16922">
    <property type="entry name" value="HATPase_EvgS-ArcB-TorS-like"/>
    <property type="match status" value="1"/>
</dbReference>
<keyword evidence="4" id="KW-0808">Transferase</keyword>
<feature type="transmembrane region" description="Helical" evidence="13">
    <location>
        <begin position="181"/>
        <end position="200"/>
    </location>
</feature>
<dbReference type="Gene3D" id="1.10.287.130">
    <property type="match status" value="1"/>
</dbReference>
<dbReference type="OrthoDB" id="9810730at2"/>
<evidence type="ECO:0000256" key="5">
    <source>
        <dbReference type="ARBA" id="ARBA00022729"/>
    </source>
</evidence>
<dbReference type="SUPFAM" id="SSF47384">
    <property type="entry name" value="Homodimeric domain of signal transducing histidine kinase"/>
    <property type="match status" value="1"/>
</dbReference>
<dbReference type="Proteomes" id="UP000196138">
    <property type="component" value="Chromosome"/>
</dbReference>
<evidence type="ECO:0000256" key="10">
    <source>
        <dbReference type="ARBA" id="ARBA00070152"/>
    </source>
</evidence>
<dbReference type="CDD" id="cd17546">
    <property type="entry name" value="REC_hyHK_CKI1_RcsC-like"/>
    <property type="match status" value="1"/>
</dbReference>
<feature type="transmembrane region" description="Helical" evidence="13">
    <location>
        <begin position="148"/>
        <end position="169"/>
    </location>
</feature>
<evidence type="ECO:0000256" key="2">
    <source>
        <dbReference type="ARBA" id="ARBA00012438"/>
    </source>
</evidence>
<evidence type="ECO:0000256" key="11">
    <source>
        <dbReference type="PROSITE-ProRule" id="PRU00169"/>
    </source>
</evidence>
<name>A0A1Y0EST0_9BURK</name>
<dbReference type="PROSITE" id="PS50109">
    <property type="entry name" value="HIS_KIN"/>
    <property type="match status" value="1"/>
</dbReference>
<accession>A0A1Y0EST0</accession>
<feature type="transmembrane region" description="Helical" evidence="13">
    <location>
        <begin position="599"/>
        <end position="622"/>
    </location>
</feature>
<feature type="transmembrane region" description="Helical" evidence="13">
    <location>
        <begin position="565"/>
        <end position="587"/>
    </location>
</feature>
<feature type="transmembrane region" description="Helical" evidence="13">
    <location>
        <begin position="44"/>
        <end position="68"/>
    </location>
</feature>
<dbReference type="KEGG" id="cser:CCO03_01875"/>
<feature type="transmembrane region" description="Helical" evidence="13">
    <location>
        <begin position="427"/>
        <end position="449"/>
    </location>
</feature>
<gene>
    <name evidence="16" type="ORF">CCO03_01875</name>
</gene>
<feature type="transmembrane region" description="Helical" evidence="13">
    <location>
        <begin position="360"/>
        <end position="382"/>
    </location>
</feature>
<dbReference type="InterPro" id="IPR036890">
    <property type="entry name" value="HATPase_C_sf"/>
</dbReference>
<dbReference type="SUPFAM" id="SSF52172">
    <property type="entry name" value="CheY-like"/>
    <property type="match status" value="1"/>
</dbReference>
<dbReference type="InterPro" id="IPR001789">
    <property type="entry name" value="Sig_transdc_resp-reg_receiver"/>
</dbReference>